<dbReference type="NCBIfam" id="TIGR02359">
    <property type="entry name" value="thiW"/>
    <property type="match status" value="1"/>
</dbReference>
<dbReference type="Gene3D" id="1.10.1760.20">
    <property type="match status" value="1"/>
</dbReference>
<keyword evidence="1" id="KW-0472">Membrane</keyword>
<feature type="transmembrane region" description="Helical" evidence="1">
    <location>
        <begin position="103"/>
        <end position="125"/>
    </location>
</feature>
<dbReference type="InterPro" id="IPR012652">
    <property type="entry name" value="ThiW"/>
</dbReference>
<keyword evidence="1" id="KW-0812">Transmembrane</keyword>
<gene>
    <name evidence="2" type="primary">thiW</name>
    <name evidence="2" type="ORF">ACFSX4_00945</name>
</gene>
<feature type="transmembrane region" description="Helical" evidence="1">
    <location>
        <begin position="12"/>
        <end position="31"/>
    </location>
</feature>
<evidence type="ECO:0000313" key="3">
    <source>
        <dbReference type="Proteomes" id="UP001597519"/>
    </source>
</evidence>
<feature type="transmembrane region" description="Helical" evidence="1">
    <location>
        <begin position="131"/>
        <end position="154"/>
    </location>
</feature>
<dbReference type="PIRSF" id="PIRSF024534">
    <property type="entry name" value="ThiW"/>
    <property type="match status" value="1"/>
</dbReference>
<name>A0ABW5WSQ0_9STAP</name>
<protein>
    <submittedName>
        <fullName evidence="2">Energy coupling factor transporter S component ThiW</fullName>
    </submittedName>
</protein>
<sequence>MEDNNKRMTRNISLTGVMVAVNVVLGTLITIPLGPIRAAPVQHLINVIGAVLTGPWVIVQAFISSTIRIMMGTGTPFAYPGSMVGALIAWLMYRKFKKLNFAAAGEVIGTGIFGSLATYPLIMVLGLDTGFFWVLAPAFIVSSLIGAAVSWLMLSQLEKRNLFEAFRNN</sequence>
<proteinExistence type="predicted"/>
<feature type="transmembrane region" description="Helical" evidence="1">
    <location>
        <begin position="69"/>
        <end position="91"/>
    </location>
</feature>
<organism evidence="2 3">
    <name type="scientific">Corticicoccus populi</name>
    <dbReference type="NCBI Taxonomy" id="1812821"/>
    <lineage>
        <taxon>Bacteria</taxon>
        <taxon>Bacillati</taxon>
        <taxon>Bacillota</taxon>
        <taxon>Bacilli</taxon>
        <taxon>Bacillales</taxon>
        <taxon>Staphylococcaceae</taxon>
        <taxon>Corticicoccus</taxon>
    </lineage>
</organism>
<evidence type="ECO:0000313" key="2">
    <source>
        <dbReference type="EMBL" id="MFD2829013.1"/>
    </source>
</evidence>
<evidence type="ECO:0000256" key="1">
    <source>
        <dbReference type="SAM" id="Phobius"/>
    </source>
</evidence>
<feature type="transmembrane region" description="Helical" evidence="1">
    <location>
        <begin position="43"/>
        <end position="63"/>
    </location>
</feature>
<accession>A0ABW5WSQ0</accession>
<keyword evidence="1" id="KW-1133">Transmembrane helix</keyword>
<comment type="caution">
    <text evidence="2">The sequence shown here is derived from an EMBL/GenBank/DDBJ whole genome shotgun (WGS) entry which is preliminary data.</text>
</comment>
<dbReference type="Pfam" id="PF09512">
    <property type="entry name" value="ThiW"/>
    <property type="match status" value="1"/>
</dbReference>
<reference evidence="3" key="1">
    <citation type="journal article" date="2019" name="Int. J. Syst. Evol. Microbiol.">
        <title>The Global Catalogue of Microorganisms (GCM) 10K type strain sequencing project: providing services to taxonomists for standard genome sequencing and annotation.</title>
        <authorList>
            <consortium name="The Broad Institute Genomics Platform"/>
            <consortium name="The Broad Institute Genome Sequencing Center for Infectious Disease"/>
            <person name="Wu L."/>
            <person name="Ma J."/>
        </authorList>
    </citation>
    <scope>NUCLEOTIDE SEQUENCE [LARGE SCALE GENOMIC DNA]</scope>
    <source>
        <strain evidence="3">KCTC 33575</strain>
    </source>
</reference>
<dbReference type="Proteomes" id="UP001597519">
    <property type="component" value="Unassembled WGS sequence"/>
</dbReference>
<dbReference type="EMBL" id="JBHUOQ010000001">
    <property type="protein sequence ID" value="MFD2829013.1"/>
    <property type="molecule type" value="Genomic_DNA"/>
</dbReference>
<dbReference type="RefSeq" id="WP_377770635.1">
    <property type="nucleotide sequence ID" value="NZ_JBHUOQ010000001.1"/>
</dbReference>
<keyword evidence="3" id="KW-1185">Reference proteome</keyword>